<feature type="domain" description="DDE-1" evidence="1">
    <location>
        <begin position="246"/>
        <end position="294"/>
    </location>
</feature>
<protein>
    <recommendedName>
        <fullName evidence="1">DDE-1 domain-containing protein</fullName>
    </recommendedName>
</protein>
<sequence>MSACDAFRTCDQSPRSIPRQRVRKTNRGTIDTAVYRKAENEHFKDSTKIRILAKKYNVCHVTLYRFIQKFKAGNTNAKVGYRCVNRVFTTKEETILHDYIIQCSKVYFGLVSTEVRKLAYEKKYLEKWDEDHMVGKEWYSGFLKRHPNLSLRSPQATSLSCASSFNEHNVNKSFDNLSKVIDRPNKIVAQKGIKQVGAVTSAERRRLVTVAVAINAQGRHTFFFIFPLKRYQDHMIREGPIGSACAGNATGWMQEAEFLLFLEHFKKQSKPTIDVKCLLLLDNHVSHVSIEALDYCKRNGIFGPFKK</sequence>
<evidence type="ECO:0000313" key="3">
    <source>
        <dbReference type="Proteomes" id="UP000801492"/>
    </source>
</evidence>
<keyword evidence="3" id="KW-1185">Reference proteome</keyword>
<dbReference type="AlphaFoldDB" id="A0A8K0CZ21"/>
<dbReference type="EMBL" id="VTPC01019142">
    <property type="protein sequence ID" value="KAF2891925.1"/>
    <property type="molecule type" value="Genomic_DNA"/>
</dbReference>
<dbReference type="GO" id="GO:0003676">
    <property type="term" value="F:nucleic acid binding"/>
    <property type="evidence" value="ECO:0007669"/>
    <property type="project" value="InterPro"/>
</dbReference>
<evidence type="ECO:0000313" key="2">
    <source>
        <dbReference type="EMBL" id="KAF2891925.1"/>
    </source>
</evidence>
<dbReference type="OrthoDB" id="7383979at2759"/>
<feature type="non-terminal residue" evidence="2">
    <location>
        <position position="1"/>
    </location>
</feature>
<organism evidence="2 3">
    <name type="scientific">Ignelater luminosus</name>
    <name type="common">Cucubano</name>
    <name type="synonym">Pyrophorus luminosus</name>
    <dbReference type="NCBI Taxonomy" id="2038154"/>
    <lineage>
        <taxon>Eukaryota</taxon>
        <taxon>Metazoa</taxon>
        <taxon>Ecdysozoa</taxon>
        <taxon>Arthropoda</taxon>
        <taxon>Hexapoda</taxon>
        <taxon>Insecta</taxon>
        <taxon>Pterygota</taxon>
        <taxon>Neoptera</taxon>
        <taxon>Endopterygota</taxon>
        <taxon>Coleoptera</taxon>
        <taxon>Polyphaga</taxon>
        <taxon>Elateriformia</taxon>
        <taxon>Elateroidea</taxon>
        <taxon>Elateridae</taxon>
        <taxon>Agrypninae</taxon>
        <taxon>Pyrophorini</taxon>
        <taxon>Ignelater</taxon>
    </lineage>
</organism>
<comment type="caution">
    <text evidence="2">The sequence shown here is derived from an EMBL/GenBank/DDBJ whole genome shotgun (WGS) entry which is preliminary data.</text>
</comment>
<proteinExistence type="predicted"/>
<dbReference type="Proteomes" id="UP000801492">
    <property type="component" value="Unassembled WGS sequence"/>
</dbReference>
<dbReference type="Pfam" id="PF03184">
    <property type="entry name" value="DDE_1"/>
    <property type="match status" value="1"/>
</dbReference>
<gene>
    <name evidence="2" type="ORF">ILUMI_14248</name>
</gene>
<accession>A0A8K0CZ21</accession>
<reference evidence="2" key="1">
    <citation type="submission" date="2019-08" db="EMBL/GenBank/DDBJ databases">
        <title>The genome of the North American firefly Photinus pyralis.</title>
        <authorList>
            <consortium name="Photinus pyralis genome working group"/>
            <person name="Fallon T.R."/>
            <person name="Sander Lower S.E."/>
            <person name="Weng J.-K."/>
        </authorList>
    </citation>
    <scope>NUCLEOTIDE SEQUENCE</scope>
    <source>
        <strain evidence="2">TRF0915ILg1</strain>
        <tissue evidence="2">Whole body</tissue>
    </source>
</reference>
<dbReference type="InterPro" id="IPR004875">
    <property type="entry name" value="DDE_SF_endonuclease_dom"/>
</dbReference>
<evidence type="ECO:0000259" key="1">
    <source>
        <dbReference type="Pfam" id="PF03184"/>
    </source>
</evidence>
<name>A0A8K0CZ21_IGNLU</name>